<evidence type="ECO:0000256" key="1">
    <source>
        <dbReference type="SAM" id="MobiDB-lite"/>
    </source>
</evidence>
<accession>A0A922SPF4</accession>
<comment type="caution">
    <text evidence="2">The sequence shown here is derived from an EMBL/GenBank/DDBJ whole genome shotgun (WGS) entry which is preliminary data.</text>
</comment>
<dbReference type="EMBL" id="JACEFF010000075">
    <property type="protein sequence ID" value="KAH9644614.1"/>
    <property type="molecule type" value="Genomic_DNA"/>
</dbReference>
<name>A0A922SPF4_SPOEX</name>
<feature type="compositionally biased region" description="Basic and acidic residues" evidence="1">
    <location>
        <begin position="32"/>
        <end position="50"/>
    </location>
</feature>
<sequence>MNGINLAEMTERDLTVEDIFNENFNLKRKKPHYDYEEDKKSNIEDTDPLKYRNNNNVIDKDESPQKKRKSRSFGDNYDIDKIVESNMIIDKESSKVRLEMRECGDSLEYKTNGCIGVTEDTDYGLKASNDVGYYPSIDVQLVEDEVGSSMAGWVVFSK</sequence>
<reference evidence="2" key="1">
    <citation type="journal article" date="2021" name="G3 (Bethesda)">
        <title>Genome and transcriptome analysis of the beet armyworm Spodoptera exigua reveals targets for pest control. .</title>
        <authorList>
            <person name="Simon S."/>
            <person name="Breeschoten T."/>
            <person name="Jansen H.J."/>
            <person name="Dirks R.P."/>
            <person name="Schranz M.E."/>
            <person name="Ros V.I.D."/>
        </authorList>
    </citation>
    <scope>NUCLEOTIDE SEQUENCE</scope>
    <source>
        <strain evidence="2">TB_SE_WUR_2020</strain>
    </source>
</reference>
<dbReference type="Proteomes" id="UP000814243">
    <property type="component" value="Unassembled WGS sequence"/>
</dbReference>
<dbReference type="AlphaFoldDB" id="A0A922SPF4"/>
<evidence type="ECO:0000313" key="2">
    <source>
        <dbReference type="EMBL" id="KAH9644614.1"/>
    </source>
</evidence>
<feature type="region of interest" description="Disordered" evidence="1">
    <location>
        <begin position="32"/>
        <end position="73"/>
    </location>
</feature>
<protein>
    <submittedName>
        <fullName evidence="2">Uncharacterized protein</fullName>
    </submittedName>
</protein>
<evidence type="ECO:0000313" key="3">
    <source>
        <dbReference type="Proteomes" id="UP000814243"/>
    </source>
</evidence>
<proteinExistence type="predicted"/>
<organism evidence="2 3">
    <name type="scientific">Spodoptera exigua</name>
    <name type="common">Beet armyworm</name>
    <name type="synonym">Noctua fulgens</name>
    <dbReference type="NCBI Taxonomy" id="7107"/>
    <lineage>
        <taxon>Eukaryota</taxon>
        <taxon>Metazoa</taxon>
        <taxon>Ecdysozoa</taxon>
        <taxon>Arthropoda</taxon>
        <taxon>Hexapoda</taxon>
        <taxon>Insecta</taxon>
        <taxon>Pterygota</taxon>
        <taxon>Neoptera</taxon>
        <taxon>Endopterygota</taxon>
        <taxon>Lepidoptera</taxon>
        <taxon>Glossata</taxon>
        <taxon>Ditrysia</taxon>
        <taxon>Noctuoidea</taxon>
        <taxon>Noctuidae</taxon>
        <taxon>Amphipyrinae</taxon>
        <taxon>Spodoptera</taxon>
    </lineage>
</organism>
<gene>
    <name evidence="2" type="ORF">HF086_007711</name>
</gene>